<keyword evidence="5" id="KW-1185">Reference proteome</keyword>
<organism evidence="4 5">
    <name type="scientific">Geodia barretti</name>
    <name type="common">Barrett's horny sponge</name>
    <dbReference type="NCBI Taxonomy" id="519541"/>
    <lineage>
        <taxon>Eukaryota</taxon>
        <taxon>Metazoa</taxon>
        <taxon>Porifera</taxon>
        <taxon>Demospongiae</taxon>
        <taxon>Heteroscleromorpha</taxon>
        <taxon>Tetractinellida</taxon>
        <taxon>Astrophorina</taxon>
        <taxon>Geodiidae</taxon>
        <taxon>Geodia</taxon>
    </lineage>
</organism>
<dbReference type="Proteomes" id="UP001174909">
    <property type="component" value="Unassembled WGS sequence"/>
</dbReference>
<keyword evidence="1" id="KW-0175">Coiled coil</keyword>
<feature type="transmembrane region" description="Helical" evidence="3">
    <location>
        <begin position="102"/>
        <end position="126"/>
    </location>
</feature>
<accession>A0AA35QRS9</accession>
<protein>
    <submittedName>
        <fullName evidence="4">Uncharacterized protein</fullName>
    </submittedName>
</protein>
<feature type="transmembrane region" description="Helical" evidence="3">
    <location>
        <begin position="287"/>
        <end position="309"/>
    </location>
</feature>
<feature type="coiled-coil region" evidence="1">
    <location>
        <begin position="59"/>
        <end position="93"/>
    </location>
</feature>
<name>A0AA35QRS9_GEOBA</name>
<evidence type="ECO:0000313" key="4">
    <source>
        <dbReference type="EMBL" id="CAI7988687.1"/>
    </source>
</evidence>
<keyword evidence="3" id="KW-0812">Transmembrane</keyword>
<evidence type="ECO:0000256" key="2">
    <source>
        <dbReference type="SAM" id="MobiDB-lite"/>
    </source>
</evidence>
<feature type="transmembrane region" description="Helical" evidence="3">
    <location>
        <begin position="6"/>
        <end position="23"/>
    </location>
</feature>
<evidence type="ECO:0000313" key="5">
    <source>
        <dbReference type="Proteomes" id="UP001174909"/>
    </source>
</evidence>
<feature type="transmembrane region" description="Helical" evidence="3">
    <location>
        <begin position="138"/>
        <end position="161"/>
    </location>
</feature>
<gene>
    <name evidence="4" type="ORF">GBAR_LOCUS33</name>
</gene>
<feature type="region of interest" description="Disordered" evidence="2">
    <location>
        <begin position="27"/>
        <end position="51"/>
    </location>
</feature>
<evidence type="ECO:0000256" key="1">
    <source>
        <dbReference type="SAM" id="Coils"/>
    </source>
</evidence>
<evidence type="ECO:0000256" key="3">
    <source>
        <dbReference type="SAM" id="Phobius"/>
    </source>
</evidence>
<dbReference type="EMBL" id="CASHTH010000007">
    <property type="protein sequence ID" value="CAI7988687.1"/>
    <property type="molecule type" value="Genomic_DNA"/>
</dbReference>
<comment type="caution">
    <text evidence="4">The sequence shown here is derived from an EMBL/GenBank/DDBJ whole genome shotgun (WGS) entry which is preliminary data.</text>
</comment>
<sequence>MVPTALILGAFALISGWYAARIHRGPRPQIRRRPPEPHARPADSSGRQVQRWERPNELLRSINEEHAKATKEVETLKEKREETVKLVKGAEKLGLNLRNLNIVRLVGSSAGFAGAFVSGLGIALVLFTVRTTDETATLAGIVGGGVAGVAGTTVAYIAGCFRSRWENQYRTKLRETVKEDRRQCVQVGILFNCFEKYYVCVVKSGNLPQGLVTSYKAQIRAAFLQKRMEVRAITDAINDIINKLNAPEERRNGKSTIELILSSGAWVNTAITVWKNFGSFATENIDLVVAVAAFQLLATIGVGTLFVLISTSLSFNSNFAEEICKNFSQFSVEEERLCRLLARVDLCEPHTF</sequence>
<dbReference type="AlphaFoldDB" id="A0AA35QRS9"/>
<proteinExistence type="predicted"/>
<keyword evidence="3" id="KW-1133">Transmembrane helix</keyword>
<keyword evidence="3" id="KW-0472">Membrane</keyword>
<reference evidence="4" key="1">
    <citation type="submission" date="2023-03" db="EMBL/GenBank/DDBJ databases">
        <authorList>
            <person name="Steffen K."/>
            <person name="Cardenas P."/>
        </authorList>
    </citation>
    <scope>NUCLEOTIDE SEQUENCE</scope>
</reference>